<dbReference type="AlphaFoldDB" id="N2AAM4"/>
<dbReference type="HOGENOM" id="CLU_1105414_0_0_9"/>
<dbReference type="Gene3D" id="3.40.50.1010">
    <property type="entry name" value="5'-nuclease"/>
    <property type="match status" value="1"/>
</dbReference>
<protein>
    <recommendedName>
        <fullName evidence="1">NYN domain-containing protein</fullName>
    </recommendedName>
</protein>
<gene>
    <name evidence="2" type="ORF">C823_03656</name>
</gene>
<dbReference type="eggNOG" id="ENOG502ZIN7">
    <property type="taxonomic scope" value="Bacteria"/>
</dbReference>
<dbReference type="PATRIC" id="fig|1235802.3.peg.3862"/>
<proteinExistence type="predicted"/>
<feature type="domain" description="NYN" evidence="1">
    <location>
        <begin position="2"/>
        <end position="144"/>
    </location>
</feature>
<organism evidence="2 3">
    <name type="scientific">Eubacterium plexicaudatum ASF492</name>
    <dbReference type="NCBI Taxonomy" id="1235802"/>
    <lineage>
        <taxon>Bacteria</taxon>
        <taxon>Bacillati</taxon>
        <taxon>Bacillota</taxon>
        <taxon>Clostridia</taxon>
        <taxon>Eubacteriales</taxon>
        <taxon>Eubacteriaceae</taxon>
        <taxon>Eubacterium</taxon>
    </lineage>
</organism>
<accession>N2AAM4</accession>
<reference evidence="2 3" key="1">
    <citation type="journal article" date="2014" name="Genome Announc.">
        <title>Draft genome sequences of the altered schaedler flora, a defined bacterial community from gnotobiotic mice.</title>
        <authorList>
            <person name="Wannemuehler M.J."/>
            <person name="Overstreet A.M."/>
            <person name="Ward D.V."/>
            <person name="Phillips G.J."/>
        </authorList>
    </citation>
    <scope>NUCLEOTIDE SEQUENCE [LARGE SCALE GENOMIC DNA]</scope>
    <source>
        <strain evidence="2 3">ASF492</strain>
    </source>
</reference>
<dbReference type="STRING" id="1235802.C823_03656"/>
<comment type="caution">
    <text evidence="2">The sequence shown here is derived from an EMBL/GenBank/DDBJ whole genome shotgun (WGS) entry which is preliminary data.</text>
</comment>
<dbReference type="GO" id="GO:0004540">
    <property type="term" value="F:RNA nuclease activity"/>
    <property type="evidence" value="ECO:0007669"/>
    <property type="project" value="InterPro"/>
</dbReference>
<sequence>MFVDYEHWYYGYHNKVQMKPNVEEWIDELKQEYEIHKLYIFGDFSEPKIGTELEKLKELTELVVHTASTKEGVDKDFTDIIMLDTIYRNMADKNDDEVYILFTGDAHFTRVVEYLKEKDKKVIIYGVKFAFSNALKSAATSYVEMPRQEQERNHYNDLILISLDRLRSKNAARKPSYWKTIESVASYNRVSKSRVKTALDGMISQKYIEVTTKKTGRNREYTQQLLEVDWTQLQEDGLWQSAAR</sequence>
<dbReference type="InterPro" id="IPR021139">
    <property type="entry name" value="NYN"/>
</dbReference>
<dbReference type="Proteomes" id="UP000012589">
    <property type="component" value="Unassembled WGS sequence"/>
</dbReference>
<keyword evidence="3" id="KW-1185">Reference proteome</keyword>
<name>N2AAM4_9FIRM</name>
<dbReference type="EMBL" id="AQFT01000107">
    <property type="protein sequence ID" value="EMZ23483.1"/>
    <property type="molecule type" value="Genomic_DNA"/>
</dbReference>
<evidence type="ECO:0000313" key="3">
    <source>
        <dbReference type="Proteomes" id="UP000012589"/>
    </source>
</evidence>
<dbReference type="Pfam" id="PF01936">
    <property type="entry name" value="NYN"/>
    <property type="match status" value="1"/>
</dbReference>
<evidence type="ECO:0000259" key="1">
    <source>
        <dbReference type="Pfam" id="PF01936"/>
    </source>
</evidence>
<dbReference type="OrthoDB" id="1766315at2"/>
<evidence type="ECO:0000313" key="2">
    <source>
        <dbReference type="EMBL" id="EMZ23483.1"/>
    </source>
</evidence>